<evidence type="ECO:0000313" key="3">
    <source>
        <dbReference type="Proteomes" id="UP001365542"/>
    </source>
</evidence>
<feature type="signal peptide" evidence="1">
    <location>
        <begin position="1"/>
        <end position="18"/>
    </location>
</feature>
<protein>
    <submittedName>
        <fullName evidence="2">Uncharacterized protein</fullName>
    </submittedName>
</protein>
<evidence type="ECO:0000256" key="1">
    <source>
        <dbReference type="SAM" id="SignalP"/>
    </source>
</evidence>
<keyword evidence="3" id="KW-1185">Reference proteome</keyword>
<dbReference type="Proteomes" id="UP001365542">
    <property type="component" value="Unassembled WGS sequence"/>
</dbReference>
<comment type="caution">
    <text evidence="2">The sequence shown here is derived from an EMBL/GenBank/DDBJ whole genome shotgun (WGS) entry which is preliminary data.</text>
</comment>
<keyword evidence="1" id="KW-0732">Signal</keyword>
<feature type="chain" id="PRO_5043945397" evidence="1">
    <location>
        <begin position="19"/>
        <end position="177"/>
    </location>
</feature>
<gene>
    <name evidence="2" type="ORF">TWF694_004733</name>
</gene>
<name>A0AAV9WXA1_9PEZI</name>
<dbReference type="AlphaFoldDB" id="A0AAV9WXA1"/>
<accession>A0AAV9WXA1</accession>
<sequence>MKLSKILPAVSVLSLASAAAVPAPAPVPIPAPVSVPEVKNVLERDEAKTSPVTDISKREDGANGICHVYTEGGDWDVYTWTDWYFHYDTWGTWDDDWGTGFLDNLRGKCGVEILDWTFWYDAGAPPTWGRANFRIRVNWPGWSPNLPYCTRDAVTAASWAWGPIYPPECDWPGWKWW</sequence>
<evidence type="ECO:0000313" key="2">
    <source>
        <dbReference type="EMBL" id="KAK6527753.1"/>
    </source>
</evidence>
<dbReference type="EMBL" id="JAVHJO010000015">
    <property type="protein sequence ID" value="KAK6527753.1"/>
    <property type="molecule type" value="Genomic_DNA"/>
</dbReference>
<organism evidence="2 3">
    <name type="scientific">Orbilia ellipsospora</name>
    <dbReference type="NCBI Taxonomy" id="2528407"/>
    <lineage>
        <taxon>Eukaryota</taxon>
        <taxon>Fungi</taxon>
        <taxon>Dikarya</taxon>
        <taxon>Ascomycota</taxon>
        <taxon>Pezizomycotina</taxon>
        <taxon>Orbiliomycetes</taxon>
        <taxon>Orbiliales</taxon>
        <taxon>Orbiliaceae</taxon>
        <taxon>Orbilia</taxon>
    </lineage>
</organism>
<proteinExistence type="predicted"/>
<reference evidence="2 3" key="1">
    <citation type="submission" date="2019-10" db="EMBL/GenBank/DDBJ databases">
        <authorList>
            <person name="Palmer J.M."/>
        </authorList>
    </citation>
    <scope>NUCLEOTIDE SEQUENCE [LARGE SCALE GENOMIC DNA]</scope>
    <source>
        <strain evidence="2 3">TWF694</strain>
    </source>
</reference>